<organism evidence="3 4">
    <name type="scientific">Imperialibacter roseus</name>
    <dbReference type="NCBI Taxonomy" id="1324217"/>
    <lineage>
        <taxon>Bacteria</taxon>
        <taxon>Pseudomonadati</taxon>
        <taxon>Bacteroidota</taxon>
        <taxon>Cytophagia</taxon>
        <taxon>Cytophagales</taxon>
        <taxon>Flammeovirgaceae</taxon>
        <taxon>Imperialibacter</taxon>
    </lineage>
</organism>
<keyword evidence="3" id="KW-0012">Acyltransferase</keyword>
<dbReference type="InterPro" id="IPR011004">
    <property type="entry name" value="Trimer_LpxA-like_sf"/>
</dbReference>
<dbReference type="CDD" id="cd04647">
    <property type="entry name" value="LbH_MAT_like"/>
    <property type="match status" value="1"/>
</dbReference>
<dbReference type="SUPFAM" id="SSF51161">
    <property type="entry name" value="Trimeric LpxA-like enzymes"/>
    <property type="match status" value="1"/>
</dbReference>
<protein>
    <submittedName>
        <fullName evidence="3">Acyltransferase</fullName>
        <ecNumber evidence="3">2.3.1.-</ecNumber>
    </submittedName>
</protein>
<dbReference type="RefSeq" id="WP_317487136.1">
    <property type="nucleotide sequence ID" value="NZ_CP136051.1"/>
</dbReference>
<name>A0ABZ0IH16_9BACT</name>
<evidence type="ECO:0000313" key="4">
    <source>
        <dbReference type="Proteomes" id="UP001302349"/>
    </source>
</evidence>
<evidence type="ECO:0000313" key="3">
    <source>
        <dbReference type="EMBL" id="WOK04323.1"/>
    </source>
</evidence>
<accession>A0ABZ0IH16</accession>
<dbReference type="PANTHER" id="PTHR23416">
    <property type="entry name" value="SIALIC ACID SYNTHASE-RELATED"/>
    <property type="match status" value="1"/>
</dbReference>
<dbReference type="InterPro" id="IPR051159">
    <property type="entry name" value="Hexapeptide_acetyltransf"/>
</dbReference>
<evidence type="ECO:0000256" key="1">
    <source>
        <dbReference type="ARBA" id="ARBA00007274"/>
    </source>
</evidence>
<dbReference type="EC" id="2.3.1.-" evidence="3"/>
<comment type="similarity">
    <text evidence="1">Belongs to the transferase hexapeptide repeat family.</text>
</comment>
<keyword evidence="4" id="KW-1185">Reference proteome</keyword>
<sequence length="212" mass="23980">MSLKEKIRSSPKLKQLVLQLIFQRKPYSARVRWYIWLWLIFPRYFKRGISWGSRLDLVPFNKFSMGKYSRIEKGVLINNGMGDIVMGDEVHTGLGCVIIGPVTMHKHVGLSQYVRILGMHHGIDPDLPHHFQPSQKAPVILEEDAFVGTGTVIMGKKNGEPLVLGKYCRIGANSVVMTDIPPYSVAVGNPAKVVRVWDFEKKEWVKPLAATK</sequence>
<proteinExistence type="inferred from homology"/>
<dbReference type="PANTHER" id="PTHR23416:SF23">
    <property type="entry name" value="ACETYLTRANSFERASE C18B11.09C-RELATED"/>
    <property type="match status" value="1"/>
</dbReference>
<dbReference type="Gene3D" id="2.160.10.10">
    <property type="entry name" value="Hexapeptide repeat proteins"/>
    <property type="match status" value="1"/>
</dbReference>
<dbReference type="Proteomes" id="UP001302349">
    <property type="component" value="Chromosome"/>
</dbReference>
<reference evidence="3 4" key="1">
    <citation type="journal article" date="2023" name="Microbiol. Resour. Announc.">
        <title>Complete Genome Sequence of Imperialibacter roseus strain P4T.</title>
        <authorList>
            <person name="Tizabi D.R."/>
            <person name="Bachvaroff T."/>
            <person name="Hill R.T."/>
        </authorList>
    </citation>
    <scope>NUCLEOTIDE SEQUENCE [LARGE SCALE GENOMIC DNA]</scope>
    <source>
        <strain evidence="3 4">P4T</strain>
    </source>
</reference>
<evidence type="ECO:0000256" key="2">
    <source>
        <dbReference type="ARBA" id="ARBA00022679"/>
    </source>
</evidence>
<keyword evidence="2 3" id="KW-0808">Transferase</keyword>
<dbReference type="GO" id="GO:0016746">
    <property type="term" value="F:acyltransferase activity"/>
    <property type="evidence" value="ECO:0007669"/>
    <property type="project" value="UniProtKB-KW"/>
</dbReference>
<gene>
    <name evidence="3" type="ORF">RT717_14685</name>
</gene>
<dbReference type="EMBL" id="CP136051">
    <property type="protein sequence ID" value="WOK04323.1"/>
    <property type="molecule type" value="Genomic_DNA"/>
</dbReference>